<dbReference type="NCBIfam" id="TIGR03083">
    <property type="entry name" value="maleylpyruvate isomerase family mycothiol-dependent enzyme"/>
    <property type="match status" value="1"/>
</dbReference>
<dbReference type="EMBL" id="RFFH01000002">
    <property type="protein sequence ID" value="RMI34263.1"/>
    <property type="molecule type" value="Genomic_DNA"/>
</dbReference>
<feature type="region of interest" description="Disordered" evidence="1">
    <location>
        <begin position="207"/>
        <end position="228"/>
    </location>
</feature>
<dbReference type="InterPro" id="IPR024344">
    <property type="entry name" value="MDMPI_metal-binding"/>
</dbReference>
<dbReference type="OrthoDB" id="5118203at2"/>
<comment type="caution">
    <text evidence="4">The sequence shown here is derived from an EMBL/GenBank/DDBJ whole genome shotgun (WGS) entry which is preliminary data.</text>
</comment>
<dbReference type="Proteomes" id="UP000279275">
    <property type="component" value="Unassembled WGS sequence"/>
</dbReference>
<evidence type="ECO:0000313" key="5">
    <source>
        <dbReference type="Proteomes" id="UP000279275"/>
    </source>
</evidence>
<dbReference type="GO" id="GO:0046872">
    <property type="term" value="F:metal ion binding"/>
    <property type="evidence" value="ECO:0007669"/>
    <property type="project" value="InterPro"/>
</dbReference>
<dbReference type="Pfam" id="PF11716">
    <property type="entry name" value="MDMPI_N"/>
    <property type="match status" value="1"/>
</dbReference>
<sequence length="277" mass="30077">MPRRTSCRRGENGYNGYGRDVISDTPDLAAHPAILDSVDASTRRLLDAVATLSDADVPQPSLLPGWTRGHVLAHLSRNADGLVNLMLWARTGIETPQYASPALREADIEAGAPRPLTEQLIDLRAAADRWLALARSMPESGWHATVRSRTGKEFPAELVPWLRLRETEIHHVDLNIGYLPVDWPVDFVARMLAEVVAGLHAEVPHRPAGAKPMTSDPEHPAPPSFTIRATDTGYTATVGYDPTTTVSGPAALLLAWLIGRHDGSGLTGDLPRLPAWL</sequence>
<organism evidence="4 5">
    <name type="scientific">Nocardia stercoris</name>
    <dbReference type="NCBI Taxonomy" id="2483361"/>
    <lineage>
        <taxon>Bacteria</taxon>
        <taxon>Bacillati</taxon>
        <taxon>Actinomycetota</taxon>
        <taxon>Actinomycetes</taxon>
        <taxon>Mycobacteriales</taxon>
        <taxon>Nocardiaceae</taxon>
        <taxon>Nocardia</taxon>
    </lineage>
</organism>
<name>A0A3M2LCF6_9NOCA</name>
<protein>
    <submittedName>
        <fullName evidence="4">Maleylpyruvate isomerase family mycothiol-dependent enzyme</fullName>
    </submittedName>
</protein>
<dbReference type="Pfam" id="PF07398">
    <property type="entry name" value="MDMPI_C"/>
    <property type="match status" value="1"/>
</dbReference>
<evidence type="ECO:0000259" key="3">
    <source>
        <dbReference type="Pfam" id="PF11716"/>
    </source>
</evidence>
<evidence type="ECO:0000256" key="1">
    <source>
        <dbReference type="SAM" id="MobiDB-lite"/>
    </source>
</evidence>
<keyword evidence="5" id="KW-1185">Reference proteome</keyword>
<dbReference type="InterPro" id="IPR036527">
    <property type="entry name" value="SCP2_sterol-bd_dom_sf"/>
</dbReference>
<reference evidence="4 5" key="1">
    <citation type="submission" date="2018-10" db="EMBL/GenBank/DDBJ databases">
        <title>Isolation from cow dung.</title>
        <authorList>
            <person name="Ling L."/>
        </authorList>
    </citation>
    <scope>NUCLEOTIDE SEQUENCE [LARGE SCALE GENOMIC DNA]</scope>
    <source>
        <strain evidence="4 5">NEAU-LL90</strain>
    </source>
</reference>
<dbReference type="AlphaFoldDB" id="A0A3M2LCF6"/>
<accession>A0A3M2LCF6</accession>
<keyword evidence="4" id="KW-0413">Isomerase</keyword>
<evidence type="ECO:0000259" key="2">
    <source>
        <dbReference type="Pfam" id="PF07398"/>
    </source>
</evidence>
<gene>
    <name evidence="4" type="ORF">EBN03_07635</name>
</gene>
<keyword evidence="4" id="KW-0670">Pyruvate</keyword>
<dbReference type="SUPFAM" id="SSF55718">
    <property type="entry name" value="SCP-like"/>
    <property type="match status" value="1"/>
</dbReference>
<dbReference type="Gene3D" id="3.30.1050.20">
    <property type="match status" value="1"/>
</dbReference>
<dbReference type="InterPro" id="IPR034660">
    <property type="entry name" value="DinB/YfiT-like"/>
</dbReference>
<proteinExistence type="predicted"/>
<feature type="domain" description="Mycothiol-dependent maleylpyruvate isomerase metal-binding" evidence="3">
    <location>
        <begin position="39"/>
        <end position="174"/>
    </location>
</feature>
<dbReference type="SUPFAM" id="SSF109854">
    <property type="entry name" value="DinB/YfiT-like putative metalloenzymes"/>
    <property type="match status" value="1"/>
</dbReference>
<dbReference type="Gene3D" id="1.20.120.450">
    <property type="entry name" value="dinb family like domain"/>
    <property type="match status" value="1"/>
</dbReference>
<feature type="domain" description="MDMPI C-terminal" evidence="2">
    <location>
        <begin position="182"/>
        <end position="274"/>
    </location>
</feature>
<dbReference type="InterPro" id="IPR010872">
    <property type="entry name" value="MDMPI_C-term_domain"/>
</dbReference>
<evidence type="ECO:0000313" key="4">
    <source>
        <dbReference type="EMBL" id="RMI34263.1"/>
    </source>
</evidence>
<dbReference type="GO" id="GO:0016853">
    <property type="term" value="F:isomerase activity"/>
    <property type="evidence" value="ECO:0007669"/>
    <property type="project" value="UniProtKB-KW"/>
</dbReference>
<dbReference type="InterPro" id="IPR017517">
    <property type="entry name" value="Maleyloyr_isom"/>
</dbReference>